<dbReference type="Gene3D" id="3.20.20.80">
    <property type="entry name" value="Glycosidases"/>
    <property type="match status" value="1"/>
</dbReference>
<dbReference type="InterPro" id="IPR017853">
    <property type="entry name" value="GH"/>
</dbReference>
<sequence>MWKRTSLAGLVISAFIASNTVVAQQKASGIFRLHPQNPHYFQYQNKPMIVVGSGEHYGAVINLDFDYARYLRATAADGMNTTRLFTGAYIEKPGVFGIQKNTLAPVEGRLVLPWRRSNEAGFALGGNKFDLNQWDPAYFERLKNFMTEARKAGIIVEINLFSAHYGDGWLNCAFHHKNNVNQTDSVHSQRVNTLENGNLLAHQERYVRKLVRELNGFDNFYFEIQNEPWADQTEMILKRNEYGPDNDWRSTLQVVSQRSNAWHRRVAGWIKDEESKLLNPHLISQDISNFHYPIADADPNISVFTFHYALPEAVAENYHLNRVIGFNETGFAGREDATYRRQAWRFLMAGGGLFNQLDYSYSVGAETGQDTAYKAPGGGSPALRAQFKILKTFFESLDFIPLKPDPAVVAVAPGARTQALSNGASEWVIYYEPMAVKPYELSLNLKKGTYQAAWTDVVTGQKLTTVPVSNGRLVVPEGANDKVVVIRAASAKR</sequence>
<gene>
    <name evidence="2" type="ORF">ACFQ4C_00575</name>
</gene>
<feature type="signal peptide" evidence="1">
    <location>
        <begin position="1"/>
        <end position="23"/>
    </location>
</feature>
<name>A0ABW3Q113_9BACT</name>
<keyword evidence="1" id="KW-0732">Signal</keyword>
<keyword evidence="3" id="KW-1185">Reference proteome</keyword>
<evidence type="ECO:0000313" key="3">
    <source>
        <dbReference type="Proteomes" id="UP001597116"/>
    </source>
</evidence>
<evidence type="ECO:0008006" key="4">
    <source>
        <dbReference type="Google" id="ProtNLM"/>
    </source>
</evidence>
<accession>A0ABW3Q113</accession>
<feature type="chain" id="PRO_5047344226" description="Cellulase (Glycosyl hydrolase family 5)" evidence="1">
    <location>
        <begin position="24"/>
        <end position="493"/>
    </location>
</feature>
<evidence type="ECO:0000256" key="1">
    <source>
        <dbReference type="SAM" id="SignalP"/>
    </source>
</evidence>
<dbReference type="EMBL" id="JBHTLP010000001">
    <property type="protein sequence ID" value="MFD1139578.1"/>
    <property type="molecule type" value="Genomic_DNA"/>
</dbReference>
<organism evidence="2 3">
    <name type="scientific">Larkinella insperata</name>
    <dbReference type="NCBI Taxonomy" id="332158"/>
    <lineage>
        <taxon>Bacteria</taxon>
        <taxon>Pseudomonadati</taxon>
        <taxon>Bacteroidota</taxon>
        <taxon>Cytophagia</taxon>
        <taxon>Cytophagales</taxon>
        <taxon>Spirosomataceae</taxon>
        <taxon>Larkinella</taxon>
    </lineage>
</organism>
<reference evidence="3" key="1">
    <citation type="journal article" date="2019" name="Int. J. Syst. Evol. Microbiol.">
        <title>The Global Catalogue of Microorganisms (GCM) 10K type strain sequencing project: providing services to taxonomists for standard genome sequencing and annotation.</title>
        <authorList>
            <consortium name="The Broad Institute Genomics Platform"/>
            <consortium name="The Broad Institute Genome Sequencing Center for Infectious Disease"/>
            <person name="Wu L."/>
            <person name="Ma J."/>
        </authorList>
    </citation>
    <scope>NUCLEOTIDE SEQUENCE [LARGE SCALE GENOMIC DNA]</scope>
    <source>
        <strain evidence="3">CCUG 55608</strain>
    </source>
</reference>
<evidence type="ECO:0000313" key="2">
    <source>
        <dbReference type="EMBL" id="MFD1139578.1"/>
    </source>
</evidence>
<comment type="caution">
    <text evidence="2">The sequence shown here is derived from an EMBL/GenBank/DDBJ whole genome shotgun (WGS) entry which is preliminary data.</text>
</comment>
<dbReference type="RefSeq" id="WP_265990270.1">
    <property type="nucleotide sequence ID" value="NZ_CP110973.1"/>
</dbReference>
<proteinExistence type="predicted"/>
<dbReference type="Proteomes" id="UP001597116">
    <property type="component" value="Unassembled WGS sequence"/>
</dbReference>
<protein>
    <recommendedName>
        <fullName evidence="4">Cellulase (Glycosyl hydrolase family 5)</fullName>
    </recommendedName>
</protein>
<dbReference type="SUPFAM" id="SSF51445">
    <property type="entry name" value="(Trans)glycosidases"/>
    <property type="match status" value="1"/>
</dbReference>